<dbReference type="InParanoid" id="K1VDQ1"/>
<feature type="compositionally biased region" description="Low complexity" evidence="1">
    <location>
        <begin position="443"/>
        <end position="469"/>
    </location>
</feature>
<dbReference type="STRING" id="1220162.K1VDQ1"/>
<proteinExistence type="predicted"/>
<keyword evidence="3" id="KW-1185">Reference proteome</keyword>
<evidence type="ECO:0000313" key="3">
    <source>
        <dbReference type="Proteomes" id="UP000006757"/>
    </source>
</evidence>
<name>K1VDQ1_TRIAC</name>
<feature type="region of interest" description="Disordered" evidence="1">
    <location>
        <begin position="367"/>
        <end position="510"/>
    </location>
</feature>
<dbReference type="Proteomes" id="UP000006757">
    <property type="component" value="Unassembled WGS sequence"/>
</dbReference>
<dbReference type="EMBL" id="AMBO01000297">
    <property type="protein sequence ID" value="EKD02100.1"/>
    <property type="molecule type" value="Genomic_DNA"/>
</dbReference>
<feature type="compositionally biased region" description="Low complexity" evidence="1">
    <location>
        <begin position="161"/>
        <end position="171"/>
    </location>
</feature>
<gene>
    <name evidence="2" type="ORF">A1Q2_03602</name>
</gene>
<dbReference type="AlphaFoldDB" id="K1VDQ1"/>
<feature type="compositionally biased region" description="Acidic residues" evidence="1">
    <location>
        <begin position="246"/>
        <end position="255"/>
    </location>
</feature>
<evidence type="ECO:0000313" key="2">
    <source>
        <dbReference type="EMBL" id="EKD02100.1"/>
    </source>
</evidence>
<sequence length="510" mass="54757">MDLDPPFPANAIKDPFGYSGDENSDMYSPYRQQAAADTPQITDALVCYHPWGYDTPRLPSPPVYVPFTFPRSLPVYHPLTDFSSTIAPDEVMVTGHNQEHQPATIPSYPAAPTTFDSPPDQGYTPSLPQLLSDASDDGDSEYETPIRARARRPTNASRFYSSSSSGASVPGSVLQGEQALAGFEVSPGDAHAMYDLESLGLSEADLVAPRGSALGLEVGDDDPFMELSQNASQQGPAMTFSRDASFDAEGEDELDTPPLTPVTPASRESRNRDLSENESAPGTPASTRLVPGPGSVISDDEYIAAANDDDDGEGEDELDDIPSSPVPAPPTRKRASTSSTATKKTFKDGLWDAINNPEFEDDIYWAEDGLSGEIPDRRQRTKRKVKKGKKGKKGASSASAQETRKSARSSARRSHKEEQQPVQAAPADEELEELRPLKRSRRGQGSSSAQPPASSGTGSTSAGKAESSGRSSRSKMKAAARDDVSRSLSPEPAQPSLSTIRPRVQRNRRA</sequence>
<feature type="compositionally biased region" description="Acidic residues" evidence="1">
    <location>
        <begin position="298"/>
        <end position="320"/>
    </location>
</feature>
<comment type="caution">
    <text evidence="2">The sequence shown here is derived from an EMBL/GenBank/DDBJ whole genome shotgun (WGS) entry which is preliminary data.</text>
</comment>
<reference evidence="2 3" key="1">
    <citation type="journal article" date="2012" name="Eukaryot. Cell">
        <title>Genome sequence of the Trichosporon asahii environmental strain CBS 8904.</title>
        <authorList>
            <person name="Yang R.Y."/>
            <person name="Li H.T."/>
            <person name="Zhu H."/>
            <person name="Zhou G.P."/>
            <person name="Wang M."/>
            <person name="Wang L."/>
        </authorList>
    </citation>
    <scope>NUCLEOTIDE SEQUENCE [LARGE SCALE GENOMIC DNA]</scope>
    <source>
        <strain evidence="2 3">CBS 8904</strain>
    </source>
</reference>
<dbReference type="HOGENOM" id="CLU_534403_0_0_1"/>
<evidence type="ECO:0000256" key="1">
    <source>
        <dbReference type="SAM" id="MobiDB-lite"/>
    </source>
</evidence>
<feature type="compositionally biased region" description="Polar residues" evidence="1">
    <location>
        <begin position="277"/>
        <end position="286"/>
    </location>
</feature>
<feature type="compositionally biased region" description="Basic residues" evidence="1">
    <location>
        <begin position="379"/>
        <end position="393"/>
    </location>
</feature>
<feature type="region of interest" description="Disordered" evidence="1">
    <location>
        <begin position="97"/>
        <end position="171"/>
    </location>
</feature>
<feature type="region of interest" description="Disordered" evidence="1">
    <location>
        <begin position="219"/>
        <end position="349"/>
    </location>
</feature>
<protein>
    <submittedName>
        <fullName evidence="2">Uncharacterized protein</fullName>
    </submittedName>
</protein>
<organism evidence="2 3">
    <name type="scientific">Trichosporon asahii var. asahii (strain CBS 8904)</name>
    <name type="common">Yeast</name>
    <dbReference type="NCBI Taxonomy" id="1220162"/>
    <lineage>
        <taxon>Eukaryota</taxon>
        <taxon>Fungi</taxon>
        <taxon>Dikarya</taxon>
        <taxon>Basidiomycota</taxon>
        <taxon>Agaricomycotina</taxon>
        <taxon>Tremellomycetes</taxon>
        <taxon>Trichosporonales</taxon>
        <taxon>Trichosporonaceae</taxon>
        <taxon>Trichosporon</taxon>
    </lineage>
</organism>
<accession>K1VDQ1</accession>
<feature type="compositionally biased region" description="Polar residues" evidence="1">
    <location>
        <begin position="227"/>
        <end position="236"/>
    </location>
</feature>